<dbReference type="CDD" id="cd07043">
    <property type="entry name" value="STAS_anti-anti-sigma_factors"/>
    <property type="match status" value="1"/>
</dbReference>
<dbReference type="PANTHER" id="PTHR33495:SF2">
    <property type="entry name" value="ANTI-SIGMA FACTOR ANTAGONIST TM_1081-RELATED"/>
    <property type="match status" value="1"/>
</dbReference>
<dbReference type="Proteomes" id="UP001499979">
    <property type="component" value="Unassembled WGS sequence"/>
</dbReference>
<proteinExistence type="predicted"/>
<gene>
    <name evidence="2" type="ORF">GCM10009606_44070</name>
</gene>
<dbReference type="InterPro" id="IPR058548">
    <property type="entry name" value="MlaB-like_STAS"/>
</dbReference>
<name>A0ABN1UP78_9ACTN</name>
<dbReference type="InterPro" id="IPR036513">
    <property type="entry name" value="STAS_dom_sf"/>
</dbReference>
<protein>
    <recommendedName>
        <fullName evidence="1">STAS domain-containing protein</fullName>
    </recommendedName>
</protein>
<sequence>MDFSLSIALDPPTATLVANGELDIFTAQEVSRRLGELITAGCTRVLVDLGGVTFADASALGVFARARAELVARQGSIGFLAASPPFRRVCRLTGLDTVFDLN</sequence>
<evidence type="ECO:0000313" key="3">
    <source>
        <dbReference type="Proteomes" id="UP001499979"/>
    </source>
</evidence>
<feature type="domain" description="STAS" evidence="1">
    <location>
        <begin position="3"/>
        <end position="102"/>
    </location>
</feature>
<accession>A0ABN1UP78</accession>
<dbReference type="Gene3D" id="3.30.750.24">
    <property type="entry name" value="STAS domain"/>
    <property type="match status" value="1"/>
</dbReference>
<dbReference type="PROSITE" id="PS50801">
    <property type="entry name" value="STAS"/>
    <property type="match status" value="1"/>
</dbReference>
<dbReference type="EMBL" id="BAAAJE010000029">
    <property type="protein sequence ID" value="GAA1161312.1"/>
    <property type="molecule type" value="Genomic_DNA"/>
</dbReference>
<dbReference type="RefSeq" id="WP_343910284.1">
    <property type="nucleotide sequence ID" value="NZ_BAAAJE010000029.1"/>
</dbReference>
<dbReference type="PANTHER" id="PTHR33495">
    <property type="entry name" value="ANTI-SIGMA FACTOR ANTAGONIST TM_1081-RELATED-RELATED"/>
    <property type="match status" value="1"/>
</dbReference>
<evidence type="ECO:0000259" key="1">
    <source>
        <dbReference type="PROSITE" id="PS50801"/>
    </source>
</evidence>
<evidence type="ECO:0000313" key="2">
    <source>
        <dbReference type="EMBL" id="GAA1161312.1"/>
    </source>
</evidence>
<organism evidence="2 3">
    <name type="scientific">Nocardioides aquiterrae</name>
    <dbReference type="NCBI Taxonomy" id="203799"/>
    <lineage>
        <taxon>Bacteria</taxon>
        <taxon>Bacillati</taxon>
        <taxon>Actinomycetota</taxon>
        <taxon>Actinomycetes</taxon>
        <taxon>Propionibacteriales</taxon>
        <taxon>Nocardioidaceae</taxon>
        <taxon>Nocardioides</taxon>
    </lineage>
</organism>
<dbReference type="InterPro" id="IPR002645">
    <property type="entry name" value="STAS_dom"/>
</dbReference>
<reference evidence="2 3" key="1">
    <citation type="journal article" date="2019" name="Int. J. Syst. Evol. Microbiol.">
        <title>The Global Catalogue of Microorganisms (GCM) 10K type strain sequencing project: providing services to taxonomists for standard genome sequencing and annotation.</title>
        <authorList>
            <consortium name="The Broad Institute Genomics Platform"/>
            <consortium name="The Broad Institute Genome Sequencing Center for Infectious Disease"/>
            <person name="Wu L."/>
            <person name="Ma J."/>
        </authorList>
    </citation>
    <scope>NUCLEOTIDE SEQUENCE [LARGE SCALE GENOMIC DNA]</scope>
    <source>
        <strain evidence="2 3">JCM 11813</strain>
    </source>
</reference>
<dbReference type="SUPFAM" id="SSF52091">
    <property type="entry name" value="SpoIIaa-like"/>
    <property type="match status" value="1"/>
</dbReference>
<dbReference type="Pfam" id="PF13466">
    <property type="entry name" value="STAS_2"/>
    <property type="match status" value="1"/>
</dbReference>
<keyword evidence="3" id="KW-1185">Reference proteome</keyword>
<comment type="caution">
    <text evidence="2">The sequence shown here is derived from an EMBL/GenBank/DDBJ whole genome shotgun (WGS) entry which is preliminary data.</text>
</comment>